<dbReference type="Gene3D" id="1.10.3120.10">
    <property type="entry name" value="Trigger factor, C-terminal domain"/>
    <property type="match status" value="1"/>
</dbReference>
<dbReference type="PANTHER" id="PTHR30560">
    <property type="entry name" value="TRIGGER FACTOR CHAPERONE AND PEPTIDYL-PROLYL CIS/TRANS ISOMERASE"/>
    <property type="match status" value="1"/>
</dbReference>
<dbReference type="AlphaFoldDB" id="A0A0W8G0W0"/>
<dbReference type="Gene3D" id="3.30.70.1050">
    <property type="entry name" value="Trigger factor ribosome-binding domain"/>
    <property type="match status" value="1"/>
</dbReference>
<evidence type="ECO:0000256" key="3">
    <source>
        <dbReference type="ARBA" id="ARBA00013194"/>
    </source>
</evidence>
<dbReference type="GO" id="GO:0051083">
    <property type="term" value="P:'de novo' cotranslational protein folding"/>
    <property type="evidence" value="ECO:0007669"/>
    <property type="project" value="TreeGrafter"/>
</dbReference>
<protein>
    <recommendedName>
        <fullName evidence="3">peptidylprolyl isomerase</fullName>
        <ecNumber evidence="3">5.2.1.8</ecNumber>
    </recommendedName>
</protein>
<comment type="caution">
    <text evidence="9">The sequence shown here is derived from an EMBL/GenBank/DDBJ whole genome shotgun (WGS) entry which is preliminary data.</text>
</comment>
<evidence type="ECO:0000256" key="4">
    <source>
        <dbReference type="ARBA" id="ARBA00023110"/>
    </source>
</evidence>
<dbReference type="SUPFAM" id="SSF102735">
    <property type="entry name" value="Trigger factor ribosome-binding domain"/>
    <property type="match status" value="1"/>
</dbReference>
<dbReference type="GO" id="GO:0003755">
    <property type="term" value="F:peptidyl-prolyl cis-trans isomerase activity"/>
    <property type="evidence" value="ECO:0007669"/>
    <property type="project" value="UniProtKB-KW"/>
</dbReference>
<keyword evidence="9" id="KW-0131">Cell cycle</keyword>
<dbReference type="PIRSF" id="PIRSF003095">
    <property type="entry name" value="Trigger_factor"/>
    <property type="match status" value="1"/>
</dbReference>
<evidence type="ECO:0000259" key="8">
    <source>
        <dbReference type="Pfam" id="PF05698"/>
    </source>
</evidence>
<dbReference type="InterPro" id="IPR036611">
    <property type="entry name" value="Trigger_fac_ribosome-bd_sf"/>
</dbReference>
<proteinExistence type="inferred from homology"/>
<evidence type="ECO:0000256" key="5">
    <source>
        <dbReference type="ARBA" id="ARBA00023186"/>
    </source>
</evidence>
<dbReference type="NCBIfam" id="TIGR00115">
    <property type="entry name" value="tig"/>
    <property type="match status" value="1"/>
</dbReference>
<keyword evidence="4" id="KW-0697">Rotamase</keyword>
<dbReference type="GO" id="GO:0051301">
    <property type="term" value="P:cell division"/>
    <property type="evidence" value="ECO:0007669"/>
    <property type="project" value="UniProtKB-KW"/>
</dbReference>
<accession>A0A0W8G0W0</accession>
<dbReference type="EC" id="5.2.1.8" evidence="3"/>
<feature type="domain" description="Trigger factor ribosome-binding bacterial" evidence="7">
    <location>
        <begin position="6"/>
        <end position="138"/>
    </location>
</feature>
<dbReference type="Pfam" id="PF05698">
    <property type="entry name" value="Trigger_C"/>
    <property type="match status" value="1"/>
</dbReference>
<dbReference type="SUPFAM" id="SSF54534">
    <property type="entry name" value="FKBP-like"/>
    <property type="match status" value="1"/>
</dbReference>
<evidence type="ECO:0000256" key="2">
    <source>
        <dbReference type="ARBA" id="ARBA00005464"/>
    </source>
</evidence>
<organism evidence="9">
    <name type="scientific">hydrocarbon metagenome</name>
    <dbReference type="NCBI Taxonomy" id="938273"/>
    <lineage>
        <taxon>unclassified sequences</taxon>
        <taxon>metagenomes</taxon>
        <taxon>ecological metagenomes</taxon>
    </lineage>
</organism>
<gene>
    <name evidence="9" type="ORF">ASZ90_003454</name>
</gene>
<keyword evidence="9" id="KW-0132">Cell division</keyword>
<feature type="domain" description="Trigger factor C-terminal" evidence="8">
    <location>
        <begin position="257"/>
        <end position="405"/>
    </location>
</feature>
<keyword evidence="5" id="KW-0143">Chaperone</keyword>
<dbReference type="SUPFAM" id="SSF109998">
    <property type="entry name" value="Triger factor/SurA peptide-binding domain-like"/>
    <property type="match status" value="1"/>
</dbReference>
<dbReference type="EMBL" id="LNQE01000419">
    <property type="protein sequence ID" value="KUG26700.1"/>
    <property type="molecule type" value="Genomic_DNA"/>
</dbReference>
<dbReference type="HAMAP" id="MF_00303">
    <property type="entry name" value="Trigger_factor_Tig"/>
    <property type="match status" value="1"/>
</dbReference>
<dbReference type="InterPro" id="IPR046357">
    <property type="entry name" value="PPIase_dom_sf"/>
</dbReference>
<dbReference type="InterPro" id="IPR005215">
    <property type="entry name" value="Trig_fac"/>
</dbReference>
<evidence type="ECO:0000256" key="6">
    <source>
        <dbReference type="ARBA" id="ARBA00023235"/>
    </source>
</evidence>
<name>A0A0W8G0W0_9ZZZZ</name>
<dbReference type="Gene3D" id="3.10.50.40">
    <property type="match status" value="1"/>
</dbReference>
<dbReference type="InterPro" id="IPR008881">
    <property type="entry name" value="Trigger_fac_ribosome-bd_bac"/>
</dbReference>
<dbReference type="InterPro" id="IPR027304">
    <property type="entry name" value="Trigger_fact/SurA_dom_sf"/>
</dbReference>
<keyword evidence="6 9" id="KW-0413">Isomerase</keyword>
<sequence>MLGSFEHEVEVTLLYDEIKNDIDEAYKKERKNIELPGFRKGKVPMQMLKKVYGEAIEYKASESIAQKKFWDVVDELKLNPISMPQLTDIDFQIGEKLFFKVKYEVKPAVEVKDYKGIEVEKLIFKVKEEDVEREVTNLLKSHSTFEEVEIVENEKFRITVDINRLDENGLPIVGQGQHDMLIDLSESNINPAIYESVKNKKIGDEFKFEFIDEHYHGEELHREELKYSGTIKKVEKILLPEVTEELLSKISRSKAKTLDEFKQQIRENYSSYYQTQADNIVTNSLLNKVVEKNDFPVPPGYVETILNNLVESEKENAKRYKTPNFDETGVREYLKPRAEWTAKWQIIMEALAKKENLKVEDADLEKLAEEEASKTGISKEKLIKFYQDSNRSIGLLEEKVLSFLKENAKIKEIDAEQRAKEKKG</sequence>
<comment type="similarity">
    <text evidence="2">Belongs to the FKBP-type PPIase family. Tig subfamily.</text>
</comment>
<dbReference type="InterPro" id="IPR037041">
    <property type="entry name" value="Trigger_fac_C_sf"/>
</dbReference>
<reference evidence="9" key="1">
    <citation type="journal article" date="2015" name="Proc. Natl. Acad. Sci. U.S.A.">
        <title>Networks of energetic and metabolic interactions define dynamics in microbial communities.</title>
        <authorList>
            <person name="Embree M."/>
            <person name="Liu J.K."/>
            <person name="Al-Bassam M.M."/>
            <person name="Zengler K."/>
        </authorList>
    </citation>
    <scope>NUCLEOTIDE SEQUENCE</scope>
</reference>
<dbReference type="GO" id="GO:0044183">
    <property type="term" value="F:protein folding chaperone"/>
    <property type="evidence" value="ECO:0007669"/>
    <property type="project" value="TreeGrafter"/>
</dbReference>
<dbReference type="GO" id="GO:0043335">
    <property type="term" value="P:protein unfolding"/>
    <property type="evidence" value="ECO:0007669"/>
    <property type="project" value="TreeGrafter"/>
</dbReference>
<comment type="catalytic activity">
    <reaction evidence="1">
        <text>[protein]-peptidylproline (omega=180) = [protein]-peptidylproline (omega=0)</text>
        <dbReference type="Rhea" id="RHEA:16237"/>
        <dbReference type="Rhea" id="RHEA-COMP:10747"/>
        <dbReference type="Rhea" id="RHEA-COMP:10748"/>
        <dbReference type="ChEBI" id="CHEBI:83833"/>
        <dbReference type="ChEBI" id="CHEBI:83834"/>
        <dbReference type="EC" id="5.2.1.8"/>
    </reaction>
</comment>
<evidence type="ECO:0000313" key="9">
    <source>
        <dbReference type="EMBL" id="KUG26700.1"/>
    </source>
</evidence>
<dbReference type="InterPro" id="IPR008880">
    <property type="entry name" value="Trigger_fac_C"/>
</dbReference>
<dbReference type="GO" id="GO:0043022">
    <property type="term" value="F:ribosome binding"/>
    <property type="evidence" value="ECO:0007669"/>
    <property type="project" value="TreeGrafter"/>
</dbReference>
<dbReference type="PANTHER" id="PTHR30560:SF3">
    <property type="entry name" value="TRIGGER FACTOR-LIKE PROTEIN TIG, CHLOROPLASTIC"/>
    <property type="match status" value="1"/>
</dbReference>
<dbReference type="Pfam" id="PF05697">
    <property type="entry name" value="Trigger_N"/>
    <property type="match status" value="1"/>
</dbReference>
<evidence type="ECO:0000256" key="1">
    <source>
        <dbReference type="ARBA" id="ARBA00000971"/>
    </source>
</evidence>
<evidence type="ECO:0000259" key="7">
    <source>
        <dbReference type="Pfam" id="PF05697"/>
    </source>
</evidence>
<dbReference type="GO" id="GO:0015031">
    <property type="term" value="P:protein transport"/>
    <property type="evidence" value="ECO:0007669"/>
    <property type="project" value="InterPro"/>
</dbReference>